<reference evidence="1" key="1">
    <citation type="submission" date="2021-06" db="EMBL/GenBank/DDBJ databases">
        <authorList>
            <person name="Kallberg Y."/>
            <person name="Tangrot J."/>
            <person name="Rosling A."/>
        </authorList>
    </citation>
    <scope>NUCLEOTIDE SEQUENCE</scope>
    <source>
        <strain evidence="1">IL203A</strain>
    </source>
</reference>
<sequence>YKIALDHQPKSSFLQSDFIKILAALLFFTGNTFVLSSMYTLGITGTFLGDYFGILMNSRVTSFPFNILENPMYYGSSMVFLATALWYACPAGILLTIWAFTVYLIALRYEGTLHSPRSGE</sequence>
<keyword evidence="2" id="KW-1185">Reference proteome</keyword>
<comment type="caution">
    <text evidence="1">The sequence shown here is derived from an EMBL/GenBank/DDBJ whole genome shotgun (WGS) entry which is preliminary data.</text>
</comment>
<feature type="non-terminal residue" evidence="1">
    <location>
        <position position="1"/>
    </location>
</feature>
<gene>
    <name evidence="1" type="ORF">DHETER_LOCUS10814</name>
</gene>
<organism evidence="1 2">
    <name type="scientific">Dentiscutata heterogama</name>
    <dbReference type="NCBI Taxonomy" id="1316150"/>
    <lineage>
        <taxon>Eukaryota</taxon>
        <taxon>Fungi</taxon>
        <taxon>Fungi incertae sedis</taxon>
        <taxon>Mucoromycota</taxon>
        <taxon>Glomeromycotina</taxon>
        <taxon>Glomeromycetes</taxon>
        <taxon>Diversisporales</taxon>
        <taxon>Gigasporaceae</taxon>
        <taxon>Dentiscutata</taxon>
    </lineage>
</organism>
<proteinExistence type="predicted"/>
<evidence type="ECO:0000313" key="1">
    <source>
        <dbReference type="EMBL" id="CAG8684127.1"/>
    </source>
</evidence>
<accession>A0ACA9NYN8</accession>
<protein>
    <submittedName>
        <fullName evidence="1">4241_t:CDS:1</fullName>
    </submittedName>
</protein>
<evidence type="ECO:0000313" key="2">
    <source>
        <dbReference type="Proteomes" id="UP000789702"/>
    </source>
</evidence>
<dbReference type="Proteomes" id="UP000789702">
    <property type="component" value="Unassembled WGS sequence"/>
</dbReference>
<name>A0ACA9NYN8_9GLOM</name>
<dbReference type="EMBL" id="CAJVPU010022098">
    <property type="protein sequence ID" value="CAG8684127.1"/>
    <property type="molecule type" value="Genomic_DNA"/>
</dbReference>